<sequence length="286" mass="33363">MSKFKSLIKYSAFVIGVPLSVYSYNLNSKYDNFPIYILPNDMLIQSVISDYKKKKSLSDKYIAYCDTFISEEINLSSNLIDLFKNEKTLNDHILLKFFNTNLFKAEVSLIGNSKNLKKPIDLANTPPRSNIVYNDPYNETENNIANILKLIKSSSNSNLLQWEIYPPSLVSFFEKIAKYGYPWRLMNGGYHEVYIHFIPNKNTNNENGKFKIYFTCAHEYNKFNHDGKILPKFTMWLHRFYAKLLLDQAVRDIKNEFTSFDVSTKNFKNLNLPNNNNSTDNINNNL</sequence>
<accession>A0A1D2VM56</accession>
<reference evidence="2" key="1">
    <citation type="submission" date="2016-05" db="EMBL/GenBank/DDBJ databases">
        <title>Comparative genomics of biotechnologically important yeasts.</title>
        <authorList>
            <consortium name="DOE Joint Genome Institute"/>
            <person name="Riley R."/>
            <person name="Haridas S."/>
            <person name="Wolfe K.H."/>
            <person name="Lopes M.R."/>
            <person name="Hittinger C.T."/>
            <person name="Goker M."/>
            <person name="Salamov A."/>
            <person name="Wisecaver J."/>
            <person name="Long T.M."/>
            <person name="Aerts A.L."/>
            <person name="Barry K."/>
            <person name="Choi C."/>
            <person name="Clum A."/>
            <person name="Coughlan A.Y."/>
            <person name="Deshpande S."/>
            <person name="Douglass A.P."/>
            <person name="Hanson S.J."/>
            <person name="Klenk H.-P."/>
            <person name="Labutti K."/>
            <person name="Lapidus A."/>
            <person name="Lindquist E."/>
            <person name="Lipzen A."/>
            <person name="Meier-Kolthoff J.P."/>
            <person name="Ohm R.A."/>
            <person name="Otillar R.P."/>
            <person name="Pangilinan J."/>
            <person name="Peng Y."/>
            <person name="Rokas A."/>
            <person name="Rosa C.A."/>
            <person name="Scheuner C."/>
            <person name="Sibirny A.A."/>
            <person name="Slot J.C."/>
            <person name="Stielow J.B."/>
            <person name="Sun H."/>
            <person name="Kurtzman C.P."/>
            <person name="Blackwell M."/>
            <person name="Grigoriev I.V."/>
            <person name="Jeffries T.W."/>
        </authorList>
    </citation>
    <scope>NUCLEOTIDE SEQUENCE [LARGE SCALE GENOMIC DNA]</scope>
    <source>
        <strain evidence="2">DSM 1968</strain>
    </source>
</reference>
<dbReference type="OrthoDB" id="4480078at2759"/>
<dbReference type="Proteomes" id="UP000095038">
    <property type="component" value="Unassembled WGS sequence"/>
</dbReference>
<dbReference type="AlphaFoldDB" id="A0A1D2VM56"/>
<dbReference type="RefSeq" id="XP_020048996.1">
    <property type="nucleotide sequence ID" value="XM_020189121.1"/>
</dbReference>
<evidence type="ECO:0000313" key="1">
    <source>
        <dbReference type="EMBL" id="ODV62689.1"/>
    </source>
</evidence>
<gene>
    <name evidence="1" type="ORF">ASCRUDRAFT_137327</name>
</gene>
<proteinExistence type="predicted"/>
<keyword evidence="2" id="KW-1185">Reference proteome</keyword>
<evidence type="ECO:0000313" key="2">
    <source>
        <dbReference type="Proteomes" id="UP000095038"/>
    </source>
</evidence>
<dbReference type="GeneID" id="30962757"/>
<organism evidence="1 2">
    <name type="scientific">Ascoidea rubescens DSM 1968</name>
    <dbReference type="NCBI Taxonomy" id="1344418"/>
    <lineage>
        <taxon>Eukaryota</taxon>
        <taxon>Fungi</taxon>
        <taxon>Dikarya</taxon>
        <taxon>Ascomycota</taxon>
        <taxon>Saccharomycotina</taxon>
        <taxon>Saccharomycetes</taxon>
        <taxon>Ascoideaceae</taxon>
        <taxon>Ascoidea</taxon>
    </lineage>
</organism>
<name>A0A1D2VM56_9ASCO</name>
<dbReference type="InParanoid" id="A0A1D2VM56"/>
<dbReference type="EMBL" id="KV454477">
    <property type="protein sequence ID" value="ODV62689.1"/>
    <property type="molecule type" value="Genomic_DNA"/>
</dbReference>
<protein>
    <submittedName>
        <fullName evidence="1">Uncharacterized protein</fullName>
    </submittedName>
</protein>